<proteinExistence type="predicted"/>
<name>A0A5N6RF78_9ROSI</name>
<evidence type="ECO:0000313" key="2">
    <source>
        <dbReference type="Proteomes" id="UP000327013"/>
    </source>
</evidence>
<keyword evidence="2" id="KW-1185">Reference proteome</keyword>
<dbReference type="AlphaFoldDB" id="A0A5N6RF78"/>
<reference evidence="1 2" key="1">
    <citation type="submission" date="2019-06" db="EMBL/GenBank/DDBJ databases">
        <title>A chromosomal-level reference genome of Carpinus fangiana (Coryloideae, Betulaceae).</title>
        <authorList>
            <person name="Yang X."/>
            <person name="Wang Z."/>
            <person name="Zhang L."/>
            <person name="Hao G."/>
            <person name="Liu J."/>
            <person name="Yang Y."/>
        </authorList>
    </citation>
    <scope>NUCLEOTIDE SEQUENCE [LARGE SCALE GENOMIC DNA]</scope>
    <source>
        <strain evidence="1">Cfa_2016G</strain>
        <tissue evidence="1">Leaf</tissue>
    </source>
</reference>
<dbReference type="PANTHER" id="PTHR31479:SF31">
    <property type="entry name" value="ALPHA_BETA-HYDROLASES SUPERFAMILY PROTEIN"/>
    <property type="match status" value="1"/>
</dbReference>
<gene>
    <name evidence="1" type="ORF">FH972_016224</name>
</gene>
<dbReference type="InterPro" id="IPR029058">
    <property type="entry name" value="AB_hydrolase_fold"/>
</dbReference>
<dbReference type="OrthoDB" id="58570at2759"/>
<dbReference type="PANTHER" id="PTHR31479">
    <property type="entry name" value="ALPHA/BETA-HYDROLASES SUPERFAMILY PROTEIN"/>
    <property type="match status" value="1"/>
</dbReference>
<dbReference type="SUPFAM" id="SSF53474">
    <property type="entry name" value="alpha/beta-Hydrolases"/>
    <property type="match status" value="1"/>
</dbReference>
<dbReference type="EMBL" id="CM017326">
    <property type="protein sequence ID" value="KAE8077685.1"/>
    <property type="molecule type" value="Genomic_DNA"/>
</dbReference>
<evidence type="ECO:0000313" key="1">
    <source>
        <dbReference type="EMBL" id="KAE8077685.1"/>
    </source>
</evidence>
<dbReference type="Gene3D" id="3.40.50.1820">
    <property type="entry name" value="alpha/beta hydrolase"/>
    <property type="match status" value="1"/>
</dbReference>
<dbReference type="Proteomes" id="UP000327013">
    <property type="component" value="Chromosome 6"/>
</dbReference>
<sequence>MPSHKKQNFRISGPVHLTAAAWTNPDQERCIIASLVQGVYCLEHDRLGKRHGAQALAPPWWESIHFRLYRVLEDLDGFIIGAIYEYEHPPSPQNPDVPRYVIAFRGIIKKWRAILKDLASGLGWVLDELQRRSSRFHCAMRAVQERVAVAGAQNVWLAGHSLGAAIAMVVGKNMVIKKGCFLKTYLFNPPFVGIPIESLINDEKLKQSIRFASTVVKAGLTIAVEGDRLHHQQRHDSFAAVSRWHPYLFLNKHDPICSEYIGYFRNREDMEKKGTESERIEWIAGNSSITSLVSSKLAGGDLEASHLLPSAHVTTNTGSSPEFKRAHGIDQWWDRFLISESMLYQHHPH</sequence>
<dbReference type="EMBL" id="CM017326">
    <property type="protein sequence ID" value="KAE8077684.1"/>
    <property type="molecule type" value="Genomic_DNA"/>
</dbReference>
<protein>
    <submittedName>
        <fullName evidence="1">Uncharacterized protein</fullName>
    </submittedName>
</protein>
<organism evidence="1 2">
    <name type="scientific">Carpinus fangiana</name>
    <dbReference type="NCBI Taxonomy" id="176857"/>
    <lineage>
        <taxon>Eukaryota</taxon>
        <taxon>Viridiplantae</taxon>
        <taxon>Streptophyta</taxon>
        <taxon>Embryophyta</taxon>
        <taxon>Tracheophyta</taxon>
        <taxon>Spermatophyta</taxon>
        <taxon>Magnoliopsida</taxon>
        <taxon>eudicotyledons</taxon>
        <taxon>Gunneridae</taxon>
        <taxon>Pentapetalae</taxon>
        <taxon>rosids</taxon>
        <taxon>fabids</taxon>
        <taxon>Fagales</taxon>
        <taxon>Betulaceae</taxon>
        <taxon>Carpinus</taxon>
    </lineage>
</organism>
<accession>A0A5N6RF78</accession>